<dbReference type="OrthoDB" id="5310105at2"/>
<evidence type="ECO:0000313" key="2">
    <source>
        <dbReference type="Proteomes" id="UP000291236"/>
    </source>
</evidence>
<dbReference type="KEGG" id="sbf:JCM31447_01440"/>
<protein>
    <submittedName>
        <fullName evidence="1">Uncharacterized protein</fullName>
    </submittedName>
</protein>
<accession>A0A4V0P223</accession>
<sequence length="369" mass="42668">MYLIVKLALIFISTFLSKGCFALKEVKIHAIFPFLTNVSIVDNASYPPSVRQQILAGIPMALMYYQDKAEKCGYFFSYKMNSFNMFDHDSLKQSISKVNNNAPWIVYGPEMNTGYYLINSNLNSEIPHLTSLTLLKNKGNQFTLSPDVDLEIKTLFNVVKEKKINRDFMIIYDNTCDMCKIYQESVLKITNSMGFNLLGNFSYKGHSIEELNDFILSTKPDFVFLNVKSSDAGLFMSRSTSLKTLFIGTKIWGTDVNSNPALTYNLKNVNGFTVGPKPPEKYRSIRMQVIDNNLQSMRLRDNPYYMKYFIKVVTETLCKYKPKNKDEFYKIIQEKKVFKRDSFNFAIYTLKDGNLKYEKSFIVKDNNVQ</sequence>
<organism evidence="1 2">
    <name type="scientific">Fluviispira sanaruensis</name>
    <dbReference type="NCBI Taxonomy" id="2493639"/>
    <lineage>
        <taxon>Bacteria</taxon>
        <taxon>Pseudomonadati</taxon>
        <taxon>Bdellovibrionota</taxon>
        <taxon>Oligoflexia</taxon>
        <taxon>Silvanigrellales</taxon>
        <taxon>Silvanigrellaceae</taxon>
        <taxon>Fluviispira</taxon>
    </lineage>
</organism>
<dbReference type="EMBL" id="AP019368">
    <property type="protein sequence ID" value="BBH51727.1"/>
    <property type="molecule type" value="Genomic_DNA"/>
</dbReference>
<keyword evidence="2" id="KW-1185">Reference proteome</keyword>
<dbReference type="AlphaFoldDB" id="A0A4V0P223"/>
<reference evidence="1 2" key="1">
    <citation type="submission" date="2018-12" db="EMBL/GenBank/DDBJ databases">
        <title>Rubrispira sanarue gen. nov., sp., nov., a member of the order Silvanigrellales, isolated from a brackish lake in Hamamatsu Japan.</title>
        <authorList>
            <person name="Maejima Y."/>
            <person name="Iino T."/>
            <person name="Muraguchi Y."/>
            <person name="Fukuda K."/>
            <person name="Nojiri H."/>
            <person name="Ohkuma M."/>
            <person name="Moriuchi R."/>
            <person name="Dohra H."/>
            <person name="Kimbara K."/>
            <person name="Shintani M."/>
        </authorList>
    </citation>
    <scope>NUCLEOTIDE SEQUENCE [LARGE SCALE GENOMIC DNA]</scope>
    <source>
        <strain evidence="1 2">RF1110005</strain>
    </source>
</reference>
<proteinExistence type="predicted"/>
<name>A0A4V0P223_FLUSA</name>
<evidence type="ECO:0000313" key="1">
    <source>
        <dbReference type="EMBL" id="BBH51727.1"/>
    </source>
</evidence>
<dbReference type="Proteomes" id="UP000291236">
    <property type="component" value="Chromosome"/>
</dbReference>
<gene>
    <name evidence="1" type="ORF">JCM31447_01440</name>
</gene>
<dbReference type="RefSeq" id="WP_130605549.1">
    <property type="nucleotide sequence ID" value="NZ_AP019368.1"/>
</dbReference>